<feature type="domain" description="Response regulatory" evidence="10">
    <location>
        <begin position="4"/>
        <end position="117"/>
    </location>
</feature>
<dbReference type="InterPro" id="IPR036388">
    <property type="entry name" value="WH-like_DNA-bd_sf"/>
</dbReference>
<dbReference type="GO" id="GO:0000976">
    <property type="term" value="F:transcription cis-regulatory region binding"/>
    <property type="evidence" value="ECO:0007669"/>
    <property type="project" value="TreeGrafter"/>
</dbReference>
<dbReference type="SUPFAM" id="SSF52172">
    <property type="entry name" value="CheY-like"/>
    <property type="match status" value="1"/>
</dbReference>
<dbReference type="EMBL" id="RIAS01000004">
    <property type="protein sequence ID" value="KAA8784198.1"/>
    <property type="molecule type" value="Genomic_DNA"/>
</dbReference>
<evidence type="ECO:0000256" key="1">
    <source>
        <dbReference type="ARBA" id="ARBA00004496"/>
    </source>
</evidence>
<dbReference type="Pfam" id="PF00486">
    <property type="entry name" value="Trans_reg_C"/>
    <property type="match status" value="1"/>
</dbReference>
<dbReference type="PANTHER" id="PTHR48111:SF73">
    <property type="entry name" value="ALKALINE PHOSPHATASE SYNTHESIS TRANSCRIPTIONAL REGULATORY PROTEIN PHOP"/>
    <property type="match status" value="1"/>
</dbReference>
<evidence type="ECO:0000256" key="3">
    <source>
        <dbReference type="ARBA" id="ARBA00023012"/>
    </source>
</evidence>
<protein>
    <submittedName>
        <fullName evidence="12">Response regulator transcription factor</fullName>
    </submittedName>
</protein>
<dbReference type="Gene3D" id="6.10.250.690">
    <property type="match status" value="1"/>
</dbReference>
<dbReference type="InterPro" id="IPR001736">
    <property type="entry name" value="PLipase_D/transphosphatidylase"/>
</dbReference>
<dbReference type="InterPro" id="IPR011006">
    <property type="entry name" value="CheY-like_superfamily"/>
</dbReference>
<dbReference type="InterPro" id="IPR001789">
    <property type="entry name" value="Sig_transdc_resp-reg_receiver"/>
</dbReference>
<dbReference type="SMART" id="SM00448">
    <property type="entry name" value="REC"/>
    <property type="match status" value="1"/>
</dbReference>
<dbReference type="Proteomes" id="UP000323664">
    <property type="component" value="Unassembled WGS sequence"/>
</dbReference>
<dbReference type="CDD" id="cd00383">
    <property type="entry name" value="trans_reg_C"/>
    <property type="match status" value="1"/>
</dbReference>
<feature type="domain" description="OmpR/PhoB-type" evidence="11">
    <location>
        <begin position="133"/>
        <end position="230"/>
    </location>
</feature>
<dbReference type="Pfam" id="PF00072">
    <property type="entry name" value="Response_reg"/>
    <property type="match status" value="1"/>
</dbReference>
<dbReference type="PROSITE" id="PS50110">
    <property type="entry name" value="RESPONSE_REGULATORY"/>
    <property type="match status" value="1"/>
</dbReference>
<evidence type="ECO:0000259" key="10">
    <source>
        <dbReference type="PROSITE" id="PS50110"/>
    </source>
</evidence>
<dbReference type="InterPro" id="IPR039420">
    <property type="entry name" value="WalR-like"/>
</dbReference>
<feature type="modified residue" description="4-aspartylphosphate" evidence="7">
    <location>
        <position position="53"/>
    </location>
</feature>
<dbReference type="GO" id="GO:0006793">
    <property type="term" value="P:phosphorus metabolic process"/>
    <property type="evidence" value="ECO:0007669"/>
    <property type="project" value="UniProtKB-ARBA"/>
</dbReference>
<comment type="caution">
    <text evidence="12">The sequence shown here is derived from an EMBL/GenBank/DDBJ whole genome shotgun (WGS) entry which is preliminary data.</text>
</comment>
<gene>
    <name evidence="12" type="ORF">EC604_10085</name>
</gene>
<reference evidence="12 13" key="1">
    <citation type="journal article" date="2019" name="J. Ind. Microbiol. Biotechnol.">
        <title>Paenibacillus amylolyticus 27C64 has a diverse set of carbohydrate-active enzymes and complete pectin deconstruction system.</title>
        <authorList>
            <person name="Keggi C."/>
            <person name="Doran-Peterson J."/>
        </authorList>
    </citation>
    <scope>NUCLEOTIDE SEQUENCE [LARGE SCALE GENOMIC DNA]</scope>
    <source>
        <strain evidence="12 13">27C64</strain>
    </source>
</reference>
<dbReference type="SMART" id="SM00862">
    <property type="entry name" value="Trans_reg_C"/>
    <property type="match status" value="1"/>
</dbReference>
<dbReference type="GO" id="GO:0005829">
    <property type="term" value="C:cytosol"/>
    <property type="evidence" value="ECO:0007669"/>
    <property type="project" value="TreeGrafter"/>
</dbReference>
<evidence type="ECO:0000256" key="6">
    <source>
        <dbReference type="ARBA" id="ARBA00023163"/>
    </source>
</evidence>
<dbReference type="InterPro" id="IPR016032">
    <property type="entry name" value="Sig_transdc_resp-reg_C-effctor"/>
</dbReference>
<keyword evidence="2 7" id="KW-0597">Phosphoprotein</keyword>
<dbReference type="Gene3D" id="1.10.10.10">
    <property type="entry name" value="Winged helix-like DNA-binding domain superfamily/Winged helix DNA-binding domain"/>
    <property type="match status" value="1"/>
</dbReference>
<name>A0A5M9WRY4_PAEAM</name>
<dbReference type="Gene3D" id="3.40.50.2300">
    <property type="match status" value="1"/>
</dbReference>
<dbReference type="OrthoDB" id="9790442at2"/>
<dbReference type="GO" id="GO:0032993">
    <property type="term" value="C:protein-DNA complex"/>
    <property type="evidence" value="ECO:0007669"/>
    <property type="project" value="TreeGrafter"/>
</dbReference>
<evidence type="ECO:0000256" key="5">
    <source>
        <dbReference type="ARBA" id="ARBA00023125"/>
    </source>
</evidence>
<proteinExistence type="predicted"/>
<dbReference type="AlphaFoldDB" id="A0A5M9WRY4"/>
<dbReference type="FunFam" id="3.40.50.2300:FF:000001">
    <property type="entry name" value="DNA-binding response regulator PhoB"/>
    <property type="match status" value="1"/>
</dbReference>
<evidence type="ECO:0000256" key="2">
    <source>
        <dbReference type="ARBA" id="ARBA00022553"/>
    </source>
</evidence>
<dbReference type="PANTHER" id="PTHR48111">
    <property type="entry name" value="REGULATOR OF RPOS"/>
    <property type="match status" value="1"/>
</dbReference>
<evidence type="ECO:0000256" key="4">
    <source>
        <dbReference type="ARBA" id="ARBA00023015"/>
    </source>
</evidence>
<sequence length="237" mass="26631">MNRKVLVVDDESSIVSAISYALRREGYEVETASDGEEALEKVALFHPQVMILDVMMPKLDGYGVCRRLEDREDIGIILLTVKNELVDKIVGLEMGADDYMTKPFEIRELLARVKALMRRVEKSNTPPQDDSKSQAIVNGTLRIHVAHRTVTVGEEKLDLTPKEFDLLTILMSNPERVYTRDDLLDRVWGMEYAGGTRTVDIHIQRLRKKIGDTDQQLLQTVYGIGYKAAAPEAGGAV</sequence>
<dbReference type="PROSITE" id="PS50035">
    <property type="entry name" value="PLD"/>
    <property type="match status" value="1"/>
</dbReference>
<accession>A0A5M9WRY4</accession>
<evidence type="ECO:0000259" key="11">
    <source>
        <dbReference type="PROSITE" id="PS51755"/>
    </source>
</evidence>
<keyword evidence="6" id="KW-0804">Transcription</keyword>
<evidence type="ECO:0000256" key="7">
    <source>
        <dbReference type="PROSITE-ProRule" id="PRU00169"/>
    </source>
</evidence>
<evidence type="ECO:0000256" key="8">
    <source>
        <dbReference type="PROSITE-ProRule" id="PRU01091"/>
    </source>
</evidence>
<evidence type="ECO:0000259" key="9">
    <source>
        <dbReference type="PROSITE" id="PS50035"/>
    </source>
</evidence>
<dbReference type="GO" id="GO:0000156">
    <property type="term" value="F:phosphorelay response regulator activity"/>
    <property type="evidence" value="ECO:0007669"/>
    <property type="project" value="TreeGrafter"/>
</dbReference>
<evidence type="ECO:0000313" key="13">
    <source>
        <dbReference type="Proteomes" id="UP000323664"/>
    </source>
</evidence>
<dbReference type="GO" id="GO:0006355">
    <property type="term" value="P:regulation of DNA-templated transcription"/>
    <property type="evidence" value="ECO:0007669"/>
    <property type="project" value="InterPro"/>
</dbReference>
<feature type="domain" description="PLD phosphodiesterase" evidence="9">
    <location>
        <begin position="1"/>
        <end position="24"/>
    </location>
</feature>
<keyword evidence="4" id="KW-0805">Transcription regulation</keyword>
<keyword evidence="3" id="KW-0902">Two-component regulatory system</keyword>
<evidence type="ECO:0000313" key="12">
    <source>
        <dbReference type="EMBL" id="KAA8784198.1"/>
    </source>
</evidence>
<comment type="subcellular location">
    <subcellularLocation>
        <location evidence="1">Cytoplasm</location>
    </subcellularLocation>
</comment>
<keyword evidence="5 8" id="KW-0238">DNA-binding</keyword>
<dbReference type="RefSeq" id="WP_123064049.1">
    <property type="nucleotide sequence ID" value="NZ_RIAS01000004.1"/>
</dbReference>
<feature type="DNA-binding region" description="OmpR/PhoB-type" evidence="8">
    <location>
        <begin position="133"/>
        <end position="230"/>
    </location>
</feature>
<dbReference type="SUPFAM" id="SSF46894">
    <property type="entry name" value="C-terminal effector domain of the bipartite response regulators"/>
    <property type="match status" value="1"/>
</dbReference>
<dbReference type="GO" id="GO:0003824">
    <property type="term" value="F:catalytic activity"/>
    <property type="evidence" value="ECO:0007669"/>
    <property type="project" value="InterPro"/>
</dbReference>
<organism evidence="12 13">
    <name type="scientific">Paenibacillus amylolyticus</name>
    <dbReference type="NCBI Taxonomy" id="1451"/>
    <lineage>
        <taxon>Bacteria</taxon>
        <taxon>Bacillati</taxon>
        <taxon>Bacillota</taxon>
        <taxon>Bacilli</taxon>
        <taxon>Bacillales</taxon>
        <taxon>Paenibacillaceae</taxon>
        <taxon>Paenibacillus</taxon>
    </lineage>
</organism>
<dbReference type="FunFam" id="1.10.10.10:FF:000018">
    <property type="entry name" value="DNA-binding response regulator ResD"/>
    <property type="match status" value="1"/>
</dbReference>
<dbReference type="InterPro" id="IPR001867">
    <property type="entry name" value="OmpR/PhoB-type_DNA-bd"/>
</dbReference>
<dbReference type="PROSITE" id="PS51755">
    <property type="entry name" value="OMPR_PHOB"/>
    <property type="match status" value="1"/>
</dbReference>